<comment type="subcellular location">
    <subcellularLocation>
        <location evidence="1">Cell membrane</location>
        <topology evidence="1">Multi-pass membrane protein</topology>
    </subcellularLocation>
</comment>
<dbReference type="PANTHER" id="PTHR34856">
    <property type="entry name" value="PROTEIN NRFD"/>
    <property type="match status" value="1"/>
</dbReference>
<evidence type="ECO:0000256" key="2">
    <source>
        <dbReference type="ARBA" id="ARBA00008929"/>
    </source>
</evidence>
<evidence type="ECO:0000313" key="10">
    <source>
        <dbReference type="Proteomes" id="UP000253817"/>
    </source>
</evidence>
<organism evidence="9 11">
    <name type="scientific">Eggerthella sinensis</name>
    <dbReference type="NCBI Taxonomy" id="242230"/>
    <lineage>
        <taxon>Bacteria</taxon>
        <taxon>Bacillati</taxon>
        <taxon>Actinomycetota</taxon>
        <taxon>Coriobacteriia</taxon>
        <taxon>Eggerthellales</taxon>
        <taxon>Eggerthellaceae</taxon>
        <taxon>Eggerthella</taxon>
    </lineage>
</organism>
<evidence type="ECO:0000313" key="8">
    <source>
        <dbReference type="EMBL" id="RDB68404.1"/>
    </source>
</evidence>
<dbReference type="InterPro" id="IPR052049">
    <property type="entry name" value="Electron_transfer_protein"/>
</dbReference>
<proteinExistence type="inferred from homology"/>
<dbReference type="Pfam" id="PF03916">
    <property type="entry name" value="NrfD"/>
    <property type="match status" value="1"/>
</dbReference>
<keyword evidence="5 7" id="KW-1133">Transmembrane helix</keyword>
<evidence type="ECO:0000256" key="6">
    <source>
        <dbReference type="ARBA" id="ARBA00023136"/>
    </source>
</evidence>
<sequence>MVWDGIVACDLFFAGLGAWAFVFTVLAGGRGAAARKVKLVGIGTAFVAVALGALILAVDARGGLLNPLRYLNLLGNFGSVMTWGVVLISLFLASAFACLVLLALRKDPPRALELVGSALGVGVSLYTGVLLSTAPAFPLWNLAVLPAAFAVSAAYTGYAAYGLAARIAGADGQAAPAWMGKAGIVLPVVEALLVVALLAVVSATQGSAALSAAASVAQLLTGVYAAAFWGGVVVVGLAVPCALAVVRGKRGEAAPGWMGPVEWICILVGGLAFRYVVVMAAVPLFA</sequence>
<dbReference type="RefSeq" id="WP_114546627.1">
    <property type="nucleotide sequence ID" value="NZ_PPTT01000016.1"/>
</dbReference>
<dbReference type="EMBL" id="QICC01000055">
    <property type="protein sequence ID" value="RNM40966.1"/>
    <property type="molecule type" value="Genomic_DNA"/>
</dbReference>
<feature type="transmembrane region" description="Helical" evidence="7">
    <location>
        <begin position="223"/>
        <end position="243"/>
    </location>
</feature>
<dbReference type="InterPro" id="IPR005614">
    <property type="entry name" value="NrfD-like"/>
</dbReference>
<dbReference type="OrthoDB" id="3174198at2"/>
<evidence type="ECO:0000256" key="4">
    <source>
        <dbReference type="ARBA" id="ARBA00022692"/>
    </source>
</evidence>
<comment type="caution">
    <text evidence="9">The sequence shown here is derived from an EMBL/GenBank/DDBJ whole genome shotgun (WGS) entry which is preliminary data.</text>
</comment>
<feature type="transmembrane region" description="Helical" evidence="7">
    <location>
        <begin position="80"/>
        <end position="104"/>
    </location>
</feature>
<accession>A0A3N0IWA8</accession>
<dbReference type="GO" id="GO:0005886">
    <property type="term" value="C:plasma membrane"/>
    <property type="evidence" value="ECO:0007669"/>
    <property type="project" value="UniProtKB-SubCell"/>
</dbReference>
<evidence type="ECO:0000256" key="3">
    <source>
        <dbReference type="ARBA" id="ARBA00022475"/>
    </source>
</evidence>
<evidence type="ECO:0000256" key="7">
    <source>
        <dbReference type="SAM" id="Phobius"/>
    </source>
</evidence>
<feature type="transmembrane region" description="Helical" evidence="7">
    <location>
        <begin position="6"/>
        <end position="27"/>
    </location>
</feature>
<dbReference type="AlphaFoldDB" id="A0A3N0IWA8"/>
<dbReference type="Proteomes" id="UP000253817">
    <property type="component" value="Unassembled WGS sequence"/>
</dbReference>
<protein>
    <submittedName>
        <fullName evidence="9">Polysulfide reductase</fullName>
    </submittedName>
</protein>
<evidence type="ECO:0000256" key="1">
    <source>
        <dbReference type="ARBA" id="ARBA00004651"/>
    </source>
</evidence>
<dbReference type="PANTHER" id="PTHR34856:SF2">
    <property type="entry name" value="PROTEIN NRFD"/>
    <property type="match status" value="1"/>
</dbReference>
<feature type="transmembrane region" description="Helical" evidence="7">
    <location>
        <begin position="39"/>
        <end position="60"/>
    </location>
</feature>
<comment type="similarity">
    <text evidence="2">Belongs to the NrfD family.</text>
</comment>
<evidence type="ECO:0000313" key="11">
    <source>
        <dbReference type="Proteomes" id="UP000270112"/>
    </source>
</evidence>
<feature type="transmembrane region" description="Helical" evidence="7">
    <location>
        <begin position="182"/>
        <end position="203"/>
    </location>
</feature>
<dbReference type="Proteomes" id="UP000270112">
    <property type="component" value="Unassembled WGS sequence"/>
</dbReference>
<feature type="transmembrane region" description="Helical" evidence="7">
    <location>
        <begin position="263"/>
        <end position="285"/>
    </location>
</feature>
<keyword evidence="6 7" id="KW-0472">Membrane</keyword>
<dbReference type="EMBL" id="PPTT01000016">
    <property type="protein sequence ID" value="RDB68404.1"/>
    <property type="molecule type" value="Genomic_DNA"/>
</dbReference>
<dbReference type="Gene3D" id="1.20.1630.10">
    <property type="entry name" value="Formate dehydrogenase/DMSO reductase domain"/>
    <property type="match status" value="1"/>
</dbReference>
<reference evidence="9" key="3">
    <citation type="journal article" date="2019" name="Microbiol. Resour. Announc.">
        <title>Draft Genome Sequences of Type Strains of Gordonibacter faecihominis, Paraeggerthella hongkongensis, Parvibacter caecicola,Slackia equolifaciens, Slackia faecicanis, and Slackia isoflavoniconvertens.</title>
        <authorList>
            <person name="Danylec N."/>
            <person name="Stoll D.A."/>
            <person name="Dotsch A."/>
            <person name="Huch M."/>
        </authorList>
    </citation>
    <scope>NUCLEOTIDE SEQUENCE</scope>
    <source>
        <strain evidence="9">DSM 16107</strain>
    </source>
</reference>
<gene>
    <name evidence="8" type="ORF">C1876_10240</name>
    <name evidence="9" type="ORF">DMP09_11945</name>
</gene>
<keyword evidence="4 7" id="KW-0812">Transmembrane</keyword>
<keyword evidence="10" id="KW-1185">Reference proteome</keyword>
<feature type="transmembrane region" description="Helical" evidence="7">
    <location>
        <begin position="139"/>
        <end position="161"/>
    </location>
</feature>
<keyword evidence="3" id="KW-1003">Cell membrane</keyword>
<feature type="transmembrane region" description="Helical" evidence="7">
    <location>
        <begin position="111"/>
        <end position="133"/>
    </location>
</feature>
<reference evidence="8 10" key="1">
    <citation type="journal article" date="2018" name="Elife">
        <title>Discovery and characterization of a prevalent human gut bacterial enzyme sufficient for the inactivation of a family of plant toxins.</title>
        <authorList>
            <person name="Koppel N."/>
            <person name="Bisanz J.E."/>
            <person name="Pandelia M.E."/>
            <person name="Turnbaugh P.J."/>
            <person name="Balskus E.P."/>
        </authorList>
    </citation>
    <scope>NUCLEOTIDE SEQUENCE [LARGE SCALE GENOMIC DNA]</scope>
    <source>
        <strain evidence="8 10">DSM 16107</strain>
    </source>
</reference>
<reference evidence="11" key="2">
    <citation type="submission" date="2018-05" db="EMBL/GenBank/DDBJ databases">
        <title>Genome Sequencing of selected type strains of the family Eggerthellaceae.</title>
        <authorList>
            <person name="Danylec N."/>
            <person name="Stoll D.A."/>
            <person name="Doetsch A."/>
            <person name="Huch M."/>
        </authorList>
    </citation>
    <scope>NUCLEOTIDE SEQUENCE [LARGE SCALE GENOMIC DNA]</scope>
    <source>
        <strain evidence="11">DSM 16107</strain>
    </source>
</reference>
<evidence type="ECO:0000256" key="5">
    <source>
        <dbReference type="ARBA" id="ARBA00022989"/>
    </source>
</evidence>
<name>A0A3N0IWA8_9ACTN</name>
<evidence type="ECO:0000313" key="9">
    <source>
        <dbReference type="EMBL" id="RNM40966.1"/>
    </source>
</evidence>